<evidence type="ECO:0000313" key="5">
    <source>
        <dbReference type="Proteomes" id="UP000426444"/>
    </source>
</evidence>
<feature type="transmembrane region" description="Helical" evidence="2">
    <location>
        <begin position="79"/>
        <end position="112"/>
    </location>
</feature>
<feature type="transmembrane region" description="Helical" evidence="2">
    <location>
        <begin position="23"/>
        <end position="41"/>
    </location>
</feature>
<dbReference type="Pfam" id="PF01478">
    <property type="entry name" value="Peptidase_A24"/>
    <property type="match status" value="1"/>
</dbReference>
<sequence length="169" mass="18575">MLIYVLAALVIIAMIFDIKERRIPNWLIVIGLVFALSFHIYTDGLAGFLFCLKGFAAGIVLMFLPFAMGGMGAGDVKLLGMIGAIMGSVFAFNVFLWTALFGGVVAIILLLFKNRLKETLNRIYRGAILARAGVAKITDINGEEQNRIYFPYGVVIGLGVLATFFKGWW</sequence>
<protein>
    <submittedName>
        <fullName evidence="4">Type IV prepilin peptidase TadV/CpaA</fullName>
    </submittedName>
</protein>
<dbReference type="InterPro" id="IPR050882">
    <property type="entry name" value="Prepilin_peptidase/N-MTase"/>
</dbReference>
<reference evidence="5" key="1">
    <citation type="journal article" date="2019" name="Microbiology">
        <title>Complete Genome Sequence of an Uncultured Bacterium of the Candidate Phylum Bipolaricaulota.</title>
        <authorList>
            <person name="Kadnikov V.V."/>
            <person name="Mardanov A.V."/>
            <person name="Beletsky A.V."/>
            <person name="Frank Y.A."/>
            <person name="Karnachuk O.V."/>
            <person name="Ravin N.V."/>
        </authorList>
    </citation>
    <scope>NUCLEOTIDE SEQUENCE [LARGE SCALE GENOMIC DNA]</scope>
</reference>
<name>A0A6I6DIZ0_9FIRM</name>
<comment type="similarity">
    <text evidence="1">Belongs to the peptidase A24 family.</text>
</comment>
<gene>
    <name evidence="4" type="ORF">SYNTR_1520</name>
</gene>
<dbReference type="Proteomes" id="UP000426444">
    <property type="component" value="Chromosome"/>
</dbReference>
<keyword evidence="2" id="KW-0472">Membrane</keyword>
<evidence type="ECO:0000256" key="2">
    <source>
        <dbReference type="SAM" id="Phobius"/>
    </source>
</evidence>
<dbReference type="KEGG" id="salq:SYNTR_1520"/>
<dbReference type="Gene3D" id="1.20.120.1220">
    <property type="match status" value="1"/>
</dbReference>
<feature type="transmembrane region" description="Helical" evidence="2">
    <location>
        <begin position="48"/>
        <end position="67"/>
    </location>
</feature>
<dbReference type="PANTHER" id="PTHR30487:SF0">
    <property type="entry name" value="PREPILIN LEADER PEPTIDASE_N-METHYLTRANSFERASE-RELATED"/>
    <property type="match status" value="1"/>
</dbReference>
<keyword evidence="5" id="KW-1185">Reference proteome</keyword>
<feature type="domain" description="Prepilin type IV endopeptidase peptidase" evidence="3">
    <location>
        <begin position="5"/>
        <end position="107"/>
    </location>
</feature>
<dbReference type="InterPro" id="IPR000045">
    <property type="entry name" value="Prepilin_IV_endopep_pep"/>
</dbReference>
<proteinExistence type="inferred from homology"/>
<feature type="transmembrane region" description="Helical" evidence="2">
    <location>
        <begin position="149"/>
        <end position="168"/>
    </location>
</feature>
<accession>A0A6I6DIZ0</accession>
<dbReference type="GO" id="GO:0006465">
    <property type="term" value="P:signal peptide processing"/>
    <property type="evidence" value="ECO:0007669"/>
    <property type="project" value="TreeGrafter"/>
</dbReference>
<organism evidence="4 5">
    <name type="scientific">Candidatus Syntrophocurvum alkaliphilum</name>
    <dbReference type="NCBI Taxonomy" id="2293317"/>
    <lineage>
        <taxon>Bacteria</taxon>
        <taxon>Bacillati</taxon>
        <taxon>Bacillota</taxon>
        <taxon>Clostridia</taxon>
        <taxon>Eubacteriales</taxon>
        <taxon>Syntrophomonadaceae</taxon>
        <taxon>Candidatus Syntrophocurvum</taxon>
    </lineage>
</organism>
<evidence type="ECO:0000256" key="1">
    <source>
        <dbReference type="ARBA" id="ARBA00005801"/>
    </source>
</evidence>
<keyword evidence="2" id="KW-0812">Transmembrane</keyword>
<evidence type="ECO:0000259" key="3">
    <source>
        <dbReference type="Pfam" id="PF01478"/>
    </source>
</evidence>
<dbReference type="GO" id="GO:0005886">
    <property type="term" value="C:plasma membrane"/>
    <property type="evidence" value="ECO:0007669"/>
    <property type="project" value="TreeGrafter"/>
</dbReference>
<dbReference type="GO" id="GO:0004190">
    <property type="term" value="F:aspartic-type endopeptidase activity"/>
    <property type="evidence" value="ECO:0007669"/>
    <property type="project" value="InterPro"/>
</dbReference>
<dbReference type="EMBL" id="CP046457">
    <property type="protein sequence ID" value="QGU00114.1"/>
    <property type="molecule type" value="Genomic_DNA"/>
</dbReference>
<keyword evidence="2" id="KW-1133">Transmembrane helix</keyword>
<evidence type="ECO:0000313" key="4">
    <source>
        <dbReference type="EMBL" id="QGU00114.1"/>
    </source>
</evidence>
<dbReference type="AlphaFoldDB" id="A0A6I6DIZ0"/>
<dbReference type="PANTHER" id="PTHR30487">
    <property type="entry name" value="TYPE 4 PREPILIN-LIKE PROTEINS LEADER PEPTIDE-PROCESSING ENZYME"/>
    <property type="match status" value="1"/>
</dbReference>